<sequence length="83" mass="9393">MSNKLYYIVITPMIIIGLPIIYYYPGSYTYVLLALVTAATYFSAKDTREKLKKAEGEEEIRQAIVPMILIAIVFILAIVSLVF</sequence>
<evidence type="ECO:0000313" key="2">
    <source>
        <dbReference type="EMBL" id="KAB8135762.1"/>
    </source>
</evidence>
<keyword evidence="1" id="KW-1133">Transmembrane helix</keyword>
<evidence type="ECO:0008006" key="4">
    <source>
        <dbReference type="Google" id="ProtNLM"/>
    </source>
</evidence>
<name>A0A7C8GT77_9BACI</name>
<keyword evidence="1" id="KW-0472">Membrane</keyword>
<gene>
    <name evidence="2" type="ORF">F9U64_10855</name>
</gene>
<dbReference type="Proteomes" id="UP000480246">
    <property type="component" value="Unassembled WGS sequence"/>
</dbReference>
<accession>A0A7C8GT77</accession>
<evidence type="ECO:0000256" key="1">
    <source>
        <dbReference type="SAM" id="Phobius"/>
    </source>
</evidence>
<dbReference type="AlphaFoldDB" id="A0A7C8GT77"/>
<protein>
    <recommendedName>
        <fullName evidence="4">Phosphatidate cytidylyltransferase</fullName>
    </recommendedName>
</protein>
<dbReference type="RefSeq" id="WP_153403269.1">
    <property type="nucleotide sequence ID" value="NZ_ML762430.1"/>
</dbReference>
<evidence type="ECO:0000313" key="3">
    <source>
        <dbReference type="Proteomes" id="UP000480246"/>
    </source>
</evidence>
<feature type="transmembrane region" description="Helical" evidence="1">
    <location>
        <begin position="64"/>
        <end position="82"/>
    </location>
</feature>
<reference evidence="2 3" key="1">
    <citation type="submission" date="2019-10" db="EMBL/GenBank/DDBJ databases">
        <title>Gracilibacillus sp. nov. isolated from rice seeds.</title>
        <authorList>
            <person name="He S."/>
        </authorList>
    </citation>
    <scope>NUCLEOTIDE SEQUENCE [LARGE SCALE GENOMIC DNA]</scope>
    <source>
        <strain evidence="2 3">TD8</strain>
    </source>
</reference>
<keyword evidence="1" id="KW-0812">Transmembrane</keyword>
<proteinExistence type="predicted"/>
<comment type="caution">
    <text evidence="2">The sequence shown here is derived from an EMBL/GenBank/DDBJ whole genome shotgun (WGS) entry which is preliminary data.</text>
</comment>
<feature type="transmembrane region" description="Helical" evidence="1">
    <location>
        <begin position="28"/>
        <end position="44"/>
    </location>
</feature>
<organism evidence="2 3">
    <name type="scientific">Gracilibacillus oryzae</name>
    <dbReference type="NCBI Taxonomy" id="1672701"/>
    <lineage>
        <taxon>Bacteria</taxon>
        <taxon>Bacillati</taxon>
        <taxon>Bacillota</taxon>
        <taxon>Bacilli</taxon>
        <taxon>Bacillales</taxon>
        <taxon>Bacillaceae</taxon>
        <taxon>Gracilibacillus</taxon>
    </lineage>
</organism>
<dbReference type="EMBL" id="WEID01000052">
    <property type="protein sequence ID" value="KAB8135762.1"/>
    <property type="molecule type" value="Genomic_DNA"/>
</dbReference>
<feature type="transmembrane region" description="Helical" evidence="1">
    <location>
        <begin position="5"/>
        <end position="22"/>
    </location>
</feature>
<keyword evidence="3" id="KW-1185">Reference proteome</keyword>